<keyword evidence="3" id="KW-1185">Reference proteome</keyword>
<protein>
    <submittedName>
        <fullName evidence="2">Uncharacterized protein</fullName>
    </submittedName>
</protein>
<reference evidence="2 3" key="1">
    <citation type="submission" date="2020-06" db="EMBL/GenBank/DDBJ databases">
        <title>Transcriptomic and genomic resources for Thalictrum thalictroides and T. hernandezii: Facilitating candidate gene discovery in an emerging model plant lineage.</title>
        <authorList>
            <person name="Arias T."/>
            <person name="Riano-Pachon D.M."/>
            <person name="Di Stilio V.S."/>
        </authorList>
    </citation>
    <scope>NUCLEOTIDE SEQUENCE [LARGE SCALE GENOMIC DNA]</scope>
    <source>
        <strain evidence="3">cv. WT478/WT964</strain>
        <tissue evidence="2">Leaves</tissue>
    </source>
</reference>
<proteinExistence type="predicted"/>
<dbReference type="AlphaFoldDB" id="A0A7J6VHJ1"/>
<organism evidence="2 3">
    <name type="scientific">Thalictrum thalictroides</name>
    <name type="common">Rue-anemone</name>
    <name type="synonym">Anemone thalictroides</name>
    <dbReference type="NCBI Taxonomy" id="46969"/>
    <lineage>
        <taxon>Eukaryota</taxon>
        <taxon>Viridiplantae</taxon>
        <taxon>Streptophyta</taxon>
        <taxon>Embryophyta</taxon>
        <taxon>Tracheophyta</taxon>
        <taxon>Spermatophyta</taxon>
        <taxon>Magnoliopsida</taxon>
        <taxon>Ranunculales</taxon>
        <taxon>Ranunculaceae</taxon>
        <taxon>Thalictroideae</taxon>
        <taxon>Thalictrum</taxon>
    </lineage>
</organism>
<gene>
    <name evidence="2" type="ORF">FRX31_026042</name>
</gene>
<sequence>MAIIEEELANKTLEDEQIDEGADEQTIIGDDKECENKGQVEGNAKIDEEDGEEQNENANCVGKIEIDKKQPRFGTR</sequence>
<dbReference type="Proteomes" id="UP000554482">
    <property type="component" value="Unassembled WGS sequence"/>
</dbReference>
<evidence type="ECO:0000313" key="3">
    <source>
        <dbReference type="Proteomes" id="UP000554482"/>
    </source>
</evidence>
<dbReference type="EMBL" id="JABWDY010032200">
    <property type="protein sequence ID" value="KAF5184373.1"/>
    <property type="molecule type" value="Genomic_DNA"/>
</dbReference>
<evidence type="ECO:0000313" key="2">
    <source>
        <dbReference type="EMBL" id="KAF5184373.1"/>
    </source>
</evidence>
<feature type="region of interest" description="Disordered" evidence="1">
    <location>
        <begin position="36"/>
        <end position="56"/>
    </location>
</feature>
<name>A0A7J6VHJ1_THATH</name>
<comment type="caution">
    <text evidence="2">The sequence shown here is derived from an EMBL/GenBank/DDBJ whole genome shotgun (WGS) entry which is preliminary data.</text>
</comment>
<accession>A0A7J6VHJ1</accession>
<evidence type="ECO:0000256" key="1">
    <source>
        <dbReference type="SAM" id="MobiDB-lite"/>
    </source>
</evidence>